<comment type="similarity">
    <text evidence="2">Belongs to the MscS (TC 1.A.23) family.</text>
</comment>
<dbReference type="Gene3D" id="1.10.287.1260">
    <property type="match status" value="1"/>
</dbReference>
<name>A0A6G9YJG3_9NOCA</name>
<evidence type="ECO:0000313" key="11">
    <source>
        <dbReference type="EMBL" id="QIS13445.1"/>
    </source>
</evidence>
<dbReference type="GO" id="GO:0005886">
    <property type="term" value="C:plasma membrane"/>
    <property type="evidence" value="ECO:0007669"/>
    <property type="project" value="UniProtKB-SubCell"/>
</dbReference>
<feature type="transmembrane region" description="Helical" evidence="7">
    <location>
        <begin position="105"/>
        <end position="123"/>
    </location>
</feature>
<dbReference type="Gene3D" id="3.30.70.100">
    <property type="match status" value="1"/>
</dbReference>
<feature type="domain" description="Mechanosensitive ion channel MscS C-terminal" evidence="9">
    <location>
        <begin position="296"/>
        <end position="383"/>
    </location>
</feature>
<evidence type="ECO:0000313" key="12">
    <source>
        <dbReference type="Proteomes" id="UP000503540"/>
    </source>
</evidence>
<dbReference type="GO" id="GO:0008381">
    <property type="term" value="F:mechanosensitive monoatomic ion channel activity"/>
    <property type="evidence" value="ECO:0007669"/>
    <property type="project" value="InterPro"/>
</dbReference>
<dbReference type="SUPFAM" id="SSF82861">
    <property type="entry name" value="Mechanosensitive channel protein MscS (YggB), transmembrane region"/>
    <property type="match status" value="1"/>
</dbReference>
<dbReference type="PANTHER" id="PTHR30221:SF1">
    <property type="entry name" value="SMALL-CONDUCTANCE MECHANOSENSITIVE CHANNEL"/>
    <property type="match status" value="1"/>
</dbReference>
<keyword evidence="3" id="KW-1003">Cell membrane</keyword>
<evidence type="ECO:0000256" key="1">
    <source>
        <dbReference type="ARBA" id="ARBA00004651"/>
    </source>
</evidence>
<keyword evidence="5 7" id="KW-1133">Transmembrane helix</keyword>
<dbReference type="Pfam" id="PF21088">
    <property type="entry name" value="MS_channel_1st"/>
    <property type="match status" value="1"/>
</dbReference>
<dbReference type="InterPro" id="IPR049142">
    <property type="entry name" value="MS_channel_1st"/>
</dbReference>
<evidence type="ECO:0000256" key="4">
    <source>
        <dbReference type="ARBA" id="ARBA00022692"/>
    </source>
</evidence>
<dbReference type="InterPro" id="IPR006685">
    <property type="entry name" value="MscS_channel_2nd"/>
</dbReference>
<dbReference type="InterPro" id="IPR023408">
    <property type="entry name" value="MscS_beta-dom_sf"/>
</dbReference>
<evidence type="ECO:0000256" key="2">
    <source>
        <dbReference type="ARBA" id="ARBA00008017"/>
    </source>
</evidence>
<evidence type="ECO:0000259" key="9">
    <source>
        <dbReference type="Pfam" id="PF21082"/>
    </source>
</evidence>
<protein>
    <submittedName>
        <fullName evidence="11">Mechanosensitive ion channel</fullName>
    </submittedName>
</protein>
<evidence type="ECO:0000256" key="7">
    <source>
        <dbReference type="SAM" id="Phobius"/>
    </source>
</evidence>
<dbReference type="Pfam" id="PF21082">
    <property type="entry name" value="MS_channel_3rd"/>
    <property type="match status" value="1"/>
</dbReference>
<dbReference type="InterPro" id="IPR010920">
    <property type="entry name" value="LSM_dom_sf"/>
</dbReference>
<evidence type="ECO:0000256" key="5">
    <source>
        <dbReference type="ARBA" id="ARBA00022989"/>
    </source>
</evidence>
<dbReference type="SUPFAM" id="SSF50182">
    <property type="entry name" value="Sm-like ribonucleoproteins"/>
    <property type="match status" value="1"/>
</dbReference>
<feature type="transmembrane region" description="Helical" evidence="7">
    <location>
        <begin position="61"/>
        <end position="85"/>
    </location>
</feature>
<dbReference type="Gene3D" id="2.30.30.60">
    <property type="match status" value="1"/>
</dbReference>
<accession>A0A6G9YJG3</accession>
<dbReference type="EMBL" id="CP046172">
    <property type="protein sequence ID" value="QIS13445.1"/>
    <property type="molecule type" value="Genomic_DNA"/>
</dbReference>
<feature type="domain" description="Mechanosensitive ion channel transmembrane helices 2/3" evidence="10">
    <location>
        <begin position="179"/>
        <end position="220"/>
    </location>
</feature>
<dbReference type="InterPro" id="IPR049278">
    <property type="entry name" value="MS_channel_C"/>
</dbReference>
<keyword evidence="6 7" id="KW-0472">Membrane</keyword>
<dbReference type="Proteomes" id="UP000503540">
    <property type="component" value="Chromosome"/>
</dbReference>
<comment type="subcellular location">
    <subcellularLocation>
        <location evidence="1">Cell membrane</location>
        <topology evidence="1">Multi-pass membrane protein</topology>
    </subcellularLocation>
</comment>
<evidence type="ECO:0000256" key="3">
    <source>
        <dbReference type="ARBA" id="ARBA00022475"/>
    </source>
</evidence>
<feature type="transmembrane region" description="Helical" evidence="7">
    <location>
        <begin position="207"/>
        <end position="228"/>
    </location>
</feature>
<dbReference type="PANTHER" id="PTHR30221">
    <property type="entry name" value="SMALL-CONDUCTANCE MECHANOSENSITIVE CHANNEL"/>
    <property type="match status" value="1"/>
</dbReference>
<feature type="domain" description="Mechanosensitive ion channel MscS" evidence="8">
    <location>
        <begin position="222"/>
        <end position="288"/>
    </location>
</feature>
<dbReference type="AlphaFoldDB" id="A0A6G9YJG3"/>
<dbReference type="SUPFAM" id="SSF82689">
    <property type="entry name" value="Mechanosensitive channel protein MscS (YggB), C-terminal domain"/>
    <property type="match status" value="1"/>
</dbReference>
<dbReference type="KEGG" id="nah:F5544_27960"/>
<proteinExistence type="inferred from homology"/>
<dbReference type="InterPro" id="IPR011066">
    <property type="entry name" value="MscS_channel_C_sf"/>
</dbReference>
<organism evidence="11 12">
    <name type="scientific">Nocardia arthritidis</name>
    <dbReference type="NCBI Taxonomy" id="228602"/>
    <lineage>
        <taxon>Bacteria</taxon>
        <taxon>Bacillati</taxon>
        <taxon>Actinomycetota</taxon>
        <taxon>Actinomycetes</taxon>
        <taxon>Mycobacteriales</taxon>
        <taxon>Nocardiaceae</taxon>
        <taxon>Nocardia</taxon>
    </lineage>
</organism>
<feature type="transmembrane region" description="Helical" evidence="7">
    <location>
        <begin position="183"/>
        <end position="201"/>
    </location>
</feature>
<reference evidence="11 12" key="1">
    <citation type="journal article" date="2019" name="ACS Chem. Biol.">
        <title>Identification and Mobilization of a Cryptic Antibiotic Biosynthesis Gene Locus from a Human-Pathogenic Nocardia Isolate.</title>
        <authorList>
            <person name="Herisse M."/>
            <person name="Ishida K."/>
            <person name="Porter J.L."/>
            <person name="Howden B."/>
            <person name="Hertweck C."/>
            <person name="Stinear T.P."/>
            <person name="Pidot S.J."/>
        </authorList>
    </citation>
    <scope>NUCLEOTIDE SEQUENCE [LARGE SCALE GENOMIC DNA]</scope>
    <source>
        <strain evidence="11 12">AUSMDU00012717</strain>
    </source>
</reference>
<feature type="transmembrane region" description="Helical" evidence="7">
    <location>
        <begin position="135"/>
        <end position="153"/>
    </location>
</feature>
<sequence length="422" mass="45515">MRCRRRAGRPGRGSASSSGRAASVKRACRAAYNSDLLVCYRCTTCCSLDPVRRITRVNKPLLLAIAAALVIAGPLAGIALRRFVIRLEHRTTEGPRSLRSLGLRLAHDLAIPVAALVGLMFALSLPGALPIAPTAAHNALLVALIIVISYAVSRIAADIIASVVLAVTGAEGSVSLFATMTRVLVFGIGILITLGSLGIQITPLLGALGIGGLAVALALQATLANLFAGIHILASKMVQHGDFVRLDSGESGWIHDIGWRNTTLKEIPGNYVIVPNAKFADAILTNYHQPEQSMAVVVECGVSYRSDLEQVERVALEVGREVMCELDVGVAHAEPRVRFHTFGESSIDFRVVLWTRHFADQYLLVSEFIKRLHERFQQEKIVIPYPIRTLELGFTNGHTMTPFDALAAELPIDPEPHPAVSP</sequence>
<keyword evidence="12" id="KW-1185">Reference proteome</keyword>
<dbReference type="Pfam" id="PF00924">
    <property type="entry name" value="MS_channel_2nd"/>
    <property type="match status" value="1"/>
</dbReference>
<gene>
    <name evidence="11" type="ORF">F5544_27960</name>
</gene>
<evidence type="ECO:0000259" key="8">
    <source>
        <dbReference type="Pfam" id="PF00924"/>
    </source>
</evidence>
<dbReference type="InterPro" id="IPR011014">
    <property type="entry name" value="MscS_channel_TM-2"/>
</dbReference>
<evidence type="ECO:0000256" key="6">
    <source>
        <dbReference type="ARBA" id="ARBA00023136"/>
    </source>
</evidence>
<dbReference type="InterPro" id="IPR045275">
    <property type="entry name" value="MscS_archaea/bacteria_type"/>
</dbReference>
<evidence type="ECO:0000259" key="10">
    <source>
        <dbReference type="Pfam" id="PF21088"/>
    </source>
</evidence>
<keyword evidence="4 7" id="KW-0812">Transmembrane</keyword>